<gene>
    <name evidence="13" type="primary">LOC110980794</name>
</gene>
<dbReference type="InterPro" id="IPR006153">
    <property type="entry name" value="Cation/H_exchanger_TM"/>
</dbReference>
<evidence type="ECO:0000256" key="4">
    <source>
        <dbReference type="ARBA" id="ARBA00022692"/>
    </source>
</evidence>
<feature type="transmembrane region" description="Helical" evidence="9">
    <location>
        <begin position="571"/>
        <end position="591"/>
    </location>
</feature>
<evidence type="ECO:0000256" key="9">
    <source>
        <dbReference type="SAM" id="Phobius"/>
    </source>
</evidence>
<evidence type="ECO:0000256" key="1">
    <source>
        <dbReference type="ARBA" id="ARBA00004141"/>
    </source>
</evidence>
<dbReference type="Pfam" id="PF00999">
    <property type="entry name" value="Na_H_Exchanger"/>
    <property type="match status" value="1"/>
</dbReference>
<feature type="signal peptide" evidence="10">
    <location>
        <begin position="1"/>
        <end position="23"/>
    </location>
</feature>
<feature type="transmembrane region" description="Helical" evidence="9">
    <location>
        <begin position="424"/>
        <end position="448"/>
    </location>
</feature>
<feature type="transmembrane region" description="Helical" evidence="9">
    <location>
        <begin position="598"/>
        <end position="619"/>
    </location>
</feature>
<dbReference type="GO" id="GO:0015386">
    <property type="term" value="F:potassium:proton antiporter activity"/>
    <property type="evidence" value="ECO:0007669"/>
    <property type="project" value="InterPro"/>
</dbReference>
<evidence type="ECO:0000256" key="8">
    <source>
        <dbReference type="ARBA" id="ARBA00023136"/>
    </source>
</evidence>
<evidence type="ECO:0000256" key="6">
    <source>
        <dbReference type="ARBA" id="ARBA00022989"/>
    </source>
</evidence>
<proteinExistence type="predicted"/>
<evidence type="ECO:0000256" key="7">
    <source>
        <dbReference type="ARBA" id="ARBA00023065"/>
    </source>
</evidence>
<keyword evidence="3" id="KW-0050">Antiport</keyword>
<dbReference type="CTD" id="234076"/>
<dbReference type="Proteomes" id="UP000694845">
    <property type="component" value="Unplaced"/>
</dbReference>
<keyword evidence="5 10" id="KW-0732">Signal</keyword>
<sequence length="695" mass="76675">MAGRKLLFLLSACALLACCPASGKNPKRPPSADRSQEVAKQVIKIHRGKEPGVSVGGRTNLGATGNQTSKEAAALLMMRTLDGWLGNSCQALSALKQTKELVIRKLDRTIAEVQRDKTVERAEKLFRIHMFEIFQRELNESEDAILMSINGLKRALEGNYKDVLNMKESSRQRLQALREATLREELEYNDILAAEKHQKAYQEHLRHYSNASLARRSKVEAILDEILSDVAEAADNLENRIGEHVFDQSKQAKGAHVEAVVRLDDEDIVKVRRANGAHQVSRQQGMSHLIDASDNQYVLAKPKDTTVPLEDHHLLQALVQFETLGEFGAFFILFTVGLEFSPEKIKKVWRIAVFGSIAMTVIMIVFGVVFGYIVNIIPGESAFIAACLSLSSTPLVVKFLGVGHPKDDKDIATDTSEFEYSSTLLGILVMQDVQLGLLVAILPALAGVETASAAGLSPKVGDQDTASLVVDFFSMVFLLTRVLLAVGAVVLLSFAVTHYVMPFAMQKLRSSGSKEIMIMGSVALAFNMLMITDLLGVSMELGCFLAGVILSSMGHATAEEIRGLVEPIRDFFAALFFGAIGLHVFPSFVFYELTFLTSLTLIVVAMKFFTAIFVLGIFLPLSNRHIKWIVASGLAQVSEFSFVLGSRARRLGLLSREVYLLVLSVTTLSLLLAPVLWRVSLWRCRRIQHRPTVVR</sequence>
<keyword evidence="4 9" id="KW-0812">Transmembrane</keyword>
<comment type="subcellular location">
    <subcellularLocation>
        <location evidence="1">Membrane</location>
        <topology evidence="1">Multi-pass membrane protein</topology>
    </subcellularLocation>
</comment>
<evidence type="ECO:0000256" key="10">
    <source>
        <dbReference type="SAM" id="SignalP"/>
    </source>
</evidence>
<dbReference type="GO" id="GO:0016020">
    <property type="term" value="C:membrane"/>
    <property type="evidence" value="ECO:0007669"/>
    <property type="project" value="UniProtKB-SubCell"/>
</dbReference>
<keyword evidence="7" id="KW-0406">Ion transport</keyword>
<dbReference type="PANTHER" id="PTHR16254">
    <property type="entry name" value="POTASSIUM/PROTON ANTIPORTER-RELATED"/>
    <property type="match status" value="1"/>
</dbReference>
<dbReference type="RefSeq" id="XP_022093461.1">
    <property type="nucleotide sequence ID" value="XM_022237769.1"/>
</dbReference>
<evidence type="ECO:0000313" key="13">
    <source>
        <dbReference type="RefSeq" id="XP_022093461.1"/>
    </source>
</evidence>
<feature type="transmembrane region" description="Helical" evidence="9">
    <location>
        <begin position="352"/>
        <end position="377"/>
    </location>
</feature>
<feature type="domain" description="Cation/H+ exchanger transmembrane" evidence="11">
    <location>
        <begin position="316"/>
        <end position="677"/>
    </location>
</feature>
<evidence type="ECO:0000259" key="11">
    <source>
        <dbReference type="Pfam" id="PF00999"/>
    </source>
</evidence>
<feature type="transmembrane region" description="Helical" evidence="9">
    <location>
        <begin position="468"/>
        <end position="501"/>
    </location>
</feature>
<dbReference type="InterPro" id="IPR038770">
    <property type="entry name" value="Na+/solute_symporter_sf"/>
</dbReference>
<evidence type="ECO:0000256" key="3">
    <source>
        <dbReference type="ARBA" id="ARBA00022449"/>
    </source>
</evidence>
<dbReference type="PROSITE" id="PS51257">
    <property type="entry name" value="PROKAR_LIPOPROTEIN"/>
    <property type="match status" value="1"/>
</dbReference>
<feature type="chain" id="PRO_5034488792" evidence="10">
    <location>
        <begin position="24"/>
        <end position="695"/>
    </location>
</feature>
<evidence type="ECO:0000313" key="12">
    <source>
        <dbReference type="Proteomes" id="UP000694845"/>
    </source>
</evidence>
<dbReference type="PANTHER" id="PTHR16254:SF14">
    <property type="entry name" value="TRANSMEMBRANE AND COILED-COIL DOMAIN-CONTAINING PROTEIN 3"/>
    <property type="match status" value="1"/>
</dbReference>
<protein>
    <submittedName>
        <fullName evidence="13">Transmembrane and coiled-coil domain-containing protein 3-like isoform X2</fullName>
    </submittedName>
</protein>
<dbReference type="OrthoDB" id="1654420at2759"/>
<dbReference type="GeneID" id="110980794"/>
<dbReference type="InterPro" id="IPR045158">
    <property type="entry name" value="KEA4/5/6-like"/>
</dbReference>
<evidence type="ECO:0000256" key="5">
    <source>
        <dbReference type="ARBA" id="ARBA00022729"/>
    </source>
</evidence>
<keyword evidence="2" id="KW-0813">Transport</keyword>
<keyword evidence="8 9" id="KW-0472">Membrane</keyword>
<feature type="transmembrane region" description="Helical" evidence="9">
    <location>
        <begin position="383"/>
        <end position="403"/>
    </location>
</feature>
<dbReference type="Gene3D" id="1.20.1530.20">
    <property type="match status" value="1"/>
</dbReference>
<accession>A0A8B7YPW1</accession>
<reference evidence="13" key="1">
    <citation type="submission" date="2025-08" db="UniProtKB">
        <authorList>
            <consortium name="RefSeq"/>
        </authorList>
    </citation>
    <scope>IDENTIFICATION</scope>
</reference>
<keyword evidence="12" id="KW-1185">Reference proteome</keyword>
<dbReference type="AlphaFoldDB" id="A0A8B7YPW1"/>
<feature type="transmembrane region" description="Helical" evidence="9">
    <location>
        <begin position="522"/>
        <end position="551"/>
    </location>
</feature>
<feature type="transmembrane region" description="Helical" evidence="9">
    <location>
        <begin position="658"/>
        <end position="677"/>
    </location>
</feature>
<keyword evidence="6 9" id="KW-1133">Transmembrane helix</keyword>
<feature type="transmembrane region" description="Helical" evidence="9">
    <location>
        <begin position="323"/>
        <end position="340"/>
    </location>
</feature>
<organism evidence="12 13">
    <name type="scientific">Acanthaster planci</name>
    <name type="common">Crown-of-thorns starfish</name>
    <dbReference type="NCBI Taxonomy" id="133434"/>
    <lineage>
        <taxon>Eukaryota</taxon>
        <taxon>Metazoa</taxon>
        <taxon>Echinodermata</taxon>
        <taxon>Eleutherozoa</taxon>
        <taxon>Asterozoa</taxon>
        <taxon>Asteroidea</taxon>
        <taxon>Valvatacea</taxon>
        <taxon>Valvatida</taxon>
        <taxon>Acanthasteridae</taxon>
        <taxon>Acanthaster</taxon>
    </lineage>
</organism>
<name>A0A8B7YPW1_ACAPL</name>
<evidence type="ECO:0000256" key="2">
    <source>
        <dbReference type="ARBA" id="ARBA00022448"/>
    </source>
</evidence>